<accession>A0A1L0AJN9</accession>
<dbReference type="EMBL" id="FPLD01000129">
    <property type="protein sequence ID" value="SGZ16448.1"/>
    <property type="molecule type" value="Genomic_DNA"/>
</dbReference>
<gene>
    <name evidence="1" type="ORF">NVI5450_4324</name>
</gene>
<keyword evidence="1" id="KW-0418">Kinase</keyword>
<keyword evidence="1" id="KW-0808">Transferase</keyword>
<name>A0A1L0AJN9_9GAMM</name>
<dbReference type="Proteomes" id="UP000183794">
    <property type="component" value="Unassembled WGS sequence"/>
</dbReference>
<dbReference type="GO" id="GO:0016301">
    <property type="term" value="F:kinase activity"/>
    <property type="evidence" value="ECO:0007669"/>
    <property type="project" value="UniProtKB-KW"/>
</dbReference>
<organism evidence="1 2">
    <name type="scientific">Moritella viscosa</name>
    <dbReference type="NCBI Taxonomy" id="80854"/>
    <lineage>
        <taxon>Bacteria</taxon>
        <taxon>Pseudomonadati</taxon>
        <taxon>Pseudomonadota</taxon>
        <taxon>Gammaproteobacteria</taxon>
        <taxon>Alteromonadales</taxon>
        <taxon>Moritellaceae</taxon>
        <taxon>Moritella</taxon>
    </lineage>
</organism>
<dbReference type="AlphaFoldDB" id="A0A1L0AJN9"/>
<protein>
    <submittedName>
        <fullName evidence="1">Thymidylate kinase-dTMP kinase</fullName>
    </submittedName>
</protein>
<evidence type="ECO:0000313" key="1">
    <source>
        <dbReference type="EMBL" id="SGZ16448.1"/>
    </source>
</evidence>
<evidence type="ECO:0000313" key="2">
    <source>
        <dbReference type="Proteomes" id="UP000183794"/>
    </source>
</evidence>
<reference evidence="1 2" key="1">
    <citation type="submission" date="2016-11" db="EMBL/GenBank/DDBJ databases">
        <authorList>
            <person name="Jaros S."/>
            <person name="Januszkiewicz K."/>
            <person name="Wedrychowicz H."/>
        </authorList>
    </citation>
    <scope>NUCLEOTIDE SEQUENCE [LARGE SCALE GENOMIC DNA]</scope>
    <source>
        <strain evidence="1">NVI 5450</strain>
    </source>
</reference>
<sequence length="109" mass="12525">MRVADRFHQLPSVIRALPYFEYKDMLAYLDKEPGGSRADAYYAARHLHLIAQVNSSGKGEQPTLEDFIPWTTQDVMPEYLQTEEEKTVTATNNNNAFMEQIEALTKQKT</sequence>
<proteinExistence type="predicted"/>
<dbReference type="RefSeq" id="WP_075518464.1">
    <property type="nucleotide sequence ID" value="NZ_FPLD01000129.1"/>
</dbReference>